<dbReference type="HAMAP" id="MF_00090">
    <property type="entry name" value="PIMT"/>
    <property type="match status" value="1"/>
</dbReference>
<evidence type="ECO:0000256" key="1">
    <source>
        <dbReference type="ARBA" id="ARBA00004496"/>
    </source>
</evidence>
<comment type="similarity">
    <text evidence="2 9">Belongs to the methyltransferase superfamily. L-isoaspartyl/D-aspartyl protein methyltransferase family.</text>
</comment>
<dbReference type="NCBIfam" id="TIGR00080">
    <property type="entry name" value="pimt"/>
    <property type="match status" value="1"/>
</dbReference>
<dbReference type="Proteomes" id="UP001595821">
    <property type="component" value="Unassembled WGS sequence"/>
</dbReference>
<evidence type="ECO:0000256" key="9">
    <source>
        <dbReference type="HAMAP-Rule" id="MF_00090"/>
    </source>
</evidence>
<dbReference type="InterPro" id="IPR029063">
    <property type="entry name" value="SAM-dependent_MTases_sf"/>
</dbReference>
<keyword evidence="3 9" id="KW-0963">Cytoplasm</keyword>
<dbReference type="RefSeq" id="WP_246972409.1">
    <property type="nucleotide sequence ID" value="NZ_CP095397.1"/>
</dbReference>
<dbReference type="GO" id="GO:0032259">
    <property type="term" value="P:methylation"/>
    <property type="evidence" value="ECO:0007669"/>
    <property type="project" value="UniProtKB-KW"/>
</dbReference>
<dbReference type="NCBIfam" id="NF001453">
    <property type="entry name" value="PRK00312.1"/>
    <property type="match status" value="1"/>
</dbReference>
<dbReference type="FunFam" id="3.40.50.150:FF:000010">
    <property type="entry name" value="Protein-L-isoaspartate O-methyltransferase"/>
    <property type="match status" value="1"/>
</dbReference>
<comment type="catalytic activity">
    <reaction evidence="8 9">
        <text>[protein]-L-isoaspartate + S-adenosyl-L-methionine = [protein]-L-isoaspartate alpha-methyl ester + S-adenosyl-L-homocysteine</text>
        <dbReference type="Rhea" id="RHEA:12705"/>
        <dbReference type="Rhea" id="RHEA-COMP:12143"/>
        <dbReference type="Rhea" id="RHEA-COMP:12144"/>
        <dbReference type="ChEBI" id="CHEBI:57856"/>
        <dbReference type="ChEBI" id="CHEBI:59789"/>
        <dbReference type="ChEBI" id="CHEBI:90596"/>
        <dbReference type="ChEBI" id="CHEBI:90598"/>
        <dbReference type="EC" id="2.1.1.77"/>
    </reaction>
</comment>
<dbReference type="SUPFAM" id="SSF53335">
    <property type="entry name" value="S-adenosyl-L-methionine-dependent methyltransferases"/>
    <property type="match status" value="1"/>
</dbReference>
<dbReference type="GO" id="GO:0004719">
    <property type="term" value="F:protein-L-isoaspartate (D-aspartate) O-methyltransferase activity"/>
    <property type="evidence" value="ECO:0007669"/>
    <property type="project" value="UniProtKB-UniRule"/>
</dbReference>
<keyword evidence="6 9" id="KW-0949">S-adenosyl-L-methionine</keyword>
<comment type="caution">
    <text evidence="10">The sequence shown here is derived from an EMBL/GenBank/DDBJ whole genome shotgun (WGS) entry which is preliminary data.</text>
</comment>
<dbReference type="InterPro" id="IPR000682">
    <property type="entry name" value="PCMT"/>
</dbReference>
<comment type="caution">
    <text evidence="9">Lacks conserved residue(s) required for the propagation of feature annotation.</text>
</comment>
<dbReference type="PANTHER" id="PTHR11579">
    <property type="entry name" value="PROTEIN-L-ISOASPARTATE O-METHYLTRANSFERASE"/>
    <property type="match status" value="1"/>
</dbReference>
<keyword evidence="5 9" id="KW-0808">Transferase</keyword>
<dbReference type="EMBL" id="JBHSDJ010000117">
    <property type="protein sequence ID" value="MFC4248203.1"/>
    <property type="molecule type" value="Genomic_DNA"/>
</dbReference>
<dbReference type="PROSITE" id="PS01279">
    <property type="entry name" value="PCMT"/>
    <property type="match status" value="1"/>
</dbReference>
<dbReference type="GO" id="GO:0030091">
    <property type="term" value="P:protein repair"/>
    <property type="evidence" value="ECO:0007669"/>
    <property type="project" value="UniProtKB-UniRule"/>
</dbReference>
<dbReference type="Gene3D" id="3.40.50.150">
    <property type="entry name" value="Vaccinia Virus protein VP39"/>
    <property type="match status" value="1"/>
</dbReference>
<dbReference type="CDD" id="cd02440">
    <property type="entry name" value="AdoMet_MTases"/>
    <property type="match status" value="1"/>
</dbReference>
<accession>A0ABD5P220</accession>
<dbReference type="AlphaFoldDB" id="A0ABD5P220"/>
<dbReference type="GO" id="GO:0005737">
    <property type="term" value="C:cytoplasm"/>
    <property type="evidence" value="ECO:0007669"/>
    <property type="project" value="UniProtKB-SubCell"/>
</dbReference>
<sequence length="219" mass="23987">MDDERTSRARSDLVDHLRRTGRIHSSSVAAAVEAVPRHEFVPESARDRAYEDRPLEIGRGQVVTAPHLVAQMTELLELDRGHRVLEVGTGSGYHAAVMAEIVGPERVFSLERFPDLATRARDALERTGYGDVTVIVGDGSLGLPRAGPFDRISVAAVAPSVPDPLGDQLTDDGTMVIPLGPREGPHELHLVERADGRLERTPHGRVRFVPLIGRYGFER</sequence>
<reference evidence="10 11" key="1">
    <citation type="journal article" date="2014" name="Int. J. Syst. Evol. Microbiol.">
        <title>Complete genome sequence of Corynebacterium casei LMG S-19264T (=DSM 44701T), isolated from a smear-ripened cheese.</title>
        <authorList>
            <consortium name="US DOE Joint Genome Institute (JGI-PGF)"/>
            <person name="Walter F."/>
            <person name="Albersmeier A."/>
            <person name="Kalinowski J."/>
            <person name="Ruckert C."/>
        </authorList>
    </citation>
    <scope>NUCLEOTIDE SEQUENCE [LARGE SCALE GENOMIC DNA]</scope>
    <source>
        <strain evidence="10 11">IBRC-M 10912</strain>
    </source>
</reference>
<evidence type="ECO:0000256" key="8">
    <source>
        <dbReference type="ARBA" id="ARBA00029295"/>
    </source>
</evidence>
<proteinExistence type="inferred from homology"/>
<evidence type="ECO:0000256" key="7">
    <source>
        <dbReference type="ARBA" id="ARBA00025330"/>
    </source>
</evidence>
<dbReference type="PANTHER" id="PTHR11579:SF0">
    <property type="entry name" value="PROTEIN-L-ISOASPARTATE(D-ASPARTATE) O-METHYLTRANSFERASE"/>
    <property type="match status" value="1"/>
</dbReference>
<evidence type="ECO:0000256" key="3">
    <source>
        <dbReference type="ARBA" id="ARBA00022490"/>
    </source>
</evidence>
<protein>
    <recommendedName>
        <fullName evidence="9">Protein-L-isoaspartate O-methyltransferase</fullName>
        <ecNumber evidence="9">2.1.1.77</ecNumber>
    </recommendedName>
    <alternativeName>
        <fullName evidence="9">L-isoaspartyl protein carboxyl methyltransferase</fullName>
    </alternativeName>
    <alternativeName>
        <fullName evidence="9">Protein L-isoaspartyl methyltransferase</fullName>
    </alternativeName>
    <alternativeName>
        <fullName evidence="9">Protein-beta-aspartate methyltransferase</fullName>
        <shortName evidence="9">PIMT</shortName>
    </alternativeName>
</protein>
<evidence type="ECO:0000313" key="10">
    <source>
        <dbReference type="EMBL" id="MFC4248203.1"/>
    </source>
</evidence>
<dbReference type="EC" id="2.1.1.77" evidence="9"/>
<gene>
    <name evidence="9" type="primary">pcm</name>
    <name evidence="10" type="ORF">ACFOZ7_14915</name>
</gene>
<organism evidence="10 11">
    <name type="scientific">Natribaculum luteum</name>
    <dbReference type="NCBI Taxonomy" id="1586232"/>
    <lineage>
        <taxon>Archaea</taxon>
        <taxon>Methanobacteriati</taxon>
        <taxon>Methanobacteriota</taxon>
        <taxon>Stenosarchaea group</taxon>
        <taxon>Halobacteria</taxon>
        <taxon>Halobacteriales</taxon>
        <taxon>Natrialbaceae</taxon>
        <taxon>Natribaculum</taxon>
    </lineage>
</organism>
<comment type="subcellular location">
    <subcellularLocation>
        <location evidence="1 9">Cytoplasm</location>
    </subcellularLocation>
</comment>
<evidence type="ECO:0000256" key="5">
    <source>
        <dbReference type="ARBA" id="ARBA00022679"/>
    </source>
</evidence>
<evidence type="ECO:0000256" key="6">
    <source>
        <dbReference type="ARBA" id="ARBA00022691"/>
    </source>
</evidence>
<keyword evidence="4 9" id="KW-0489">Methyltransferase</keyword>
<dbReference type="GeneID" id="71852997"/>
<evidence type="ECO:0000256" key="4">
    <source>
        <dbReference type="ARBA" id="ARBA00022603"/>
    </source>
</evidence>
<name>A0ABD5P220_9EURY</name>
<evidence type="ECO:0000256" key="2">
    <source>
        <dbReference type="ARBA" id="ARBA00005369"/>
    </source>
</evidence>
<dbReference type="Pfam" id="PF01135">
    <property type="entry name" value="PCMT"/>
    <property type="match status" value="1"/>
</dbReference>
<comment type="function">
    <text evidence="7 9">Catalyzes the methyl esterification of L-isoaspartyl residues in peptides and proteins that result from spontaneous decomposition of normal L-aspartyl and L-asparaginyl residues. It plays a role in the repair and/or degradation of damaged proteins.</text>
</comment>
<evidence type="ECO:0000313" key="11">
    <source>
        <dbReference type="Proteomes" id="UP001595821"/>
    </source>
</evidence>